<name>A0A5D2JCA2_GOSTO</name>
<evidence type="ECO:0000313" key="2">
    <source>
        <dbReference type="Proteomes" id="UP000322667"/>
    </source>
</evidence>
<organism evidence="1 2">
    <name type="scientific">Gossypium tomentosum</name>
    <name type="common">Hawaiian cotton</name>
    <name type="synonym">Gossypium sandvicense</name>
    <dbReference type="NCBI Taxonomy" id="34277"/>
    <lineage>
        <taxon>Eukaryota</taxon>
        <taxon>Viridiplantae</taxon>
        <taxon>Streptophyta</taxon>
        <taxon>Embryophyta</taxon>
        <taxon>Tracheophyta</taxon>
        <taxon>Spermatophyta</taxon>
        <taxon>Magnoliopsida</taxon>
        <taxon>eudicotyledons</taxon>
        <taxon>Gunneridae</taxon>
        <taxon>Pentapetalae</taxon>
        <taxon>rosids</taxon>
        <taxon>malvids</taxon>
        <taxon>Malvales</taxon>
        <taxon>Malvaceae</taxon>
        <taxon>Malvoideae</taxon>
        <taxon>Gossypium</taxon>
    </lineage>
</organism>
<dbReference type="AlphaFoldDB" id="A0A5D2JCA2"/>
<gene>
    <name evidence="1" type="ORF">ES332_D09G035800v1</name>
</gene>
<reference evidence="1 2" key="1">
    <citation type="submission" date="2019-07" db="EMBL/GenBank/DDBJ databases">
        <title>WGS assembly of Gossypium tomentosum.</title>
        <authorList>
            <person name="Chen Z.J."/>
            <person name="Sreedasyam A."/>
            <person name="Ando A."/>
            <person name="Song Q."/>
            <person name="De L."/>
            <person name="Hulse-Kemp A."/>
            <person name="Ding M."/>
            <person name="Ye W."/>
            <person name="Kirkbride R."/>
            <person name="Jenkins J."/>
            <person name="Plott C."/>
            <person name="Lovell J."/>
            <person name="Lin Y.-M."/>
            <person name="Vaughn R."/>
            <person name="Liu B."/>
            <person name="Li W."/>
            <person name="Simpson S."/>
            <person name="Scheffler B."/>
            <person name="Saski C."/>
            <person name="Grover C."/>
            <person name="Hu G."/>
            <person name="Conover J."/>
            <person name="Carlson J."/>
            <person name="Shu S."/>
            <person name="Boston L."/>
            <person name="Williams M."/>
            <person name="Peterson D."/>
            <person name="Mcgee K."/>
            <person name="Jones D."/>
            <person name="Wendel J."/>
            <person name="Stelly D."/>
            <person name="Grimwood J."/>
            <person name="Schmutz J."/>
        </authorList>
    </citation>
    <scope>NUCLEOTIDE SEQUENCE [LARGE SCALE GENOMIC DNA]</scope>
    <source>
        <strain evidence="1">7179.01</strain>
    </source>
</reference>
<sequence length="54" mass="6652">MKASTVHFGRCMEARAWHICGRGMLVQRRQRLGQEQLHAYRRNTRKEKAWWLRR</sequence>
<proteinExistence type="predicted"/>
<protein>
    <submittedName>
        <fullName evidence="1">Uncharacterized protein</fullName>
    </submittedName>
</protein>
<dbReference type="EMBL" id="CM017631">
    <property type="protein sequence ID" value="TYH52547.1"/>
    <property type="molecule type" value="Genomic_DNA"/>
</dbReference>
<accession>A0A5D2JCA2</accession>
<evidence type="ECO:0000313" key="1">
    <source>
        <dbReference type="EMBL" id="TYH52547.1"/>
    </source>
</evidence>
<dbReference type="Proteomes" id="UP000322667">
    <property type="component" value="Chromosome D09"/>
</dbReference>
<keyword evidence="2" id="KW-1185">Reference proteome</keyword>